<evidence type="ECO:0000256" key="3">
    <source>
        <dbReference type="ARBA" id="ARBA00022898"/>
    </source>
</evidence>
<evidence type="ECO:0000256" key="8">
    <source>
        <dbReference type="PIRSR" id="PIRSR001434-2"/>
    </source>
</evidence>
<keyword evidence="11" id="KW-0808">Transferase</keyword>
<evidence type="ECO:0000256" key="10">
    <source>
        <dbReference type="SAM" id="MobiDB-lite"/>
    </source>
</evidence>
<dbReference type="EMBL" id="VIGB01000003">
    <property type="protein sequence ID" value="TQF01857.1"/>
    <property type="molecule type" value="Genomic_DNA"/>
</dbReference>
<dbReference type="Gene3D" id="3.40.640.10">
    <property type="entry name" value="Type I PLP-dependent aspartate aminotransferase-like (Major domain)"/>
    <property type="match status" value="1"/>
</dbReference>
<dbReference type="EC" id="4.4.1.2" evidence="4"/>
<evidence type="ECO:0000256" key="2">
    <source>
        <dbReference type="ARBA" id="ARBA00009077"/>
    </source>
</evidence>
<dbReference type="PIRSF" id="PIRSF001434">
    <property type="entry name" value="CGS"/>
    <property type="match status" value="1"/>
</dbReference>
<dbReference type="InterPro" id="IPR054542">
    <property type="entry name" value="Cys_met_metab_PP"/>
</dbReference>
<comment type="caution">
    <text evidence="11">The sequence shown here is derived from an EMBL/GenBank/DDBJ whole genome shotgun (WGS) entry which is preliminary data.</text>
</comment>
<dbReference type="GO" id="GO:0005737">
    <property type="term" value="C:cytoplasm"/>
    <property type="evidence" value="ECO:0007669"/>
    <property type="project" value="TreeGrafter"/>
</dbReference>
<reference evidence="11 12" key="1">
    <citation type="submission" date="2019-06" db="EMBL/GenBank/DDBJ databases">
        <title>Description of Kitasatospora acidophila sp. nov. isolated from pine grove soil, and reclassification of Streptomyces novaecaesareae to Kitasatospora novaeceasareae comb. nov.</title>
        <authorList>
            <person name="Kim M.J."/>
        </authorList>
    </citation>
    <scope>NUCLEOTIDE SEQUENCE [LARGE SCALE GENOMIC DNA]</scope>
    <source>
        <strain evidence="11 12">MMS16-CNU292</strain>
    </source>
</reference>
<dbReference type="PROSITE" id="PS00868">
    <property type="entry name" value="CYS_MET_METAB_PP"/>
    <property type="match status" value="1"/>
</dbReference>
<feature type="modified residue" description="N6-(pyridoxal phosphate)lysine" evidence="8">
    <location>
        <position position="239"/>
    </location>
</feature>
<keyword evidence="11" id="KW-0032">Aminotransferase</keyword>
<proteinExistence type="inferred from homology"/>
<dbReference type="InterPro" id="IPR000277">
    <property type="entry name" value="Cys/Met-Metab_PyrdxlP-dep_enz"/>
</dbReference>
<dbReference type="PANTHER" id="PTHR11808">
    <property type="entry name" value="TRANS-SULFURATION ENZYME FAMILY MEMBER"/>
    <property type="match status" value="1"/>
</dbReference>
<comment type="cofactor">
    <cofactor evidence="1 9">
        <name>pyridoxal 5'-phosphate</name>
        <dbReference type="ChEBI" id="CHEBI:597326"/>
    </cofactor>
</comment>
<dbReference type="PANTHER" id="PTHR11808:SF85">
    <property type="entry name" value="CYSTATHIONINE GAMMA-LYASE-RELATED"/>
    <property type="match status" value="1"/>
</dbReference>
<comment type="similarity">
    <text evidence="2 9">Belongs to the trans-sulfuration enzymes family.</text>
</comment>
<sequence>MTTHPDAATAAHPTAAHPTATAADSTATAAHRAAQLHPQTRVVHAATGHAPGPGPLSVPIYQTSGFAFDDADSIATAMAAPDGDYVYTRRGNPTVRALETALAELEGGAAAIAAASGMGAISAVLLSLLQPGDHVLAQKCLYGGTFSVLTDLGRRFGIETTYLDAEDPAEIAAATRSNTRLLLLETIANPTTRVCDLPALLAAGRARGLVGVVDNSLASPVLCRPIEHGADIVVHSTTKYLAGHSDVIGGAAVFADPALHRTVWARAVELGATPDPFAAWLTIRGLQTLALRMRQHCSNAALLAERLAAHPAVTTVNWPGLQGHPDREVARRLLSDCGGMLSFELAGGREAGRRFIGAVRLARLALSIGGVETLVTHPASTSHRELTGEQLESAGIGPGTVRLAVGIEHPEDLWADLDQALRSVL</sequence>
<dbReference type="Pfam" id="PF01053">
    <property type="entry name" value="Cys_Met_Meta_PP"/>
    <property type="match status" value="1"/>
</dbReference>
<accession>A0A540VYQ6</accession>
<feature type="region of interest" description="Disordered" evidence="10">
    <location>
        <begin position="1"/>
        <end position="35"/>
    </location>
</feature>
<evidence type="ECO:0000256" key="6">
    <source>
        <dbReference type="ARBA" id="ARBA00048780"/>
    </source>
</evidence>
<dbReference type="Proteomes" id="UP000319103">
    <property type="component" value="Unassembled WGS sequence"/>
</dbReference>
<comment type="catalytic activity">
    <reaction evidence="7">
        <text>L-methionine + H2O = methanethiol + 2-oxobutanoate + NH4(+)</text>
        <dbReference type="Rhea" id="RHEA:23800"/>
        <dbReference type="ChEBI" id="CHEBI:15377"/>
        <dbReference type="ChEBI" id="CHEBI:16007"/>
        <dbReference type="ChEBI" id="CHEBI:16763"/>
        <dbReference type="ChEBI" id="CHEBI:28938"/>
        <dbReference type="ChEBI" id="CHEBI:57844"/>
        <dbReference type="EC" id="4.4.1.11"/>
    </reaction>
    <physiologicalReaction direction="left-to-right" evidence="7">
        <dbReference type="Rhea" id="RHEA:23801"/>
    </physiologicalReaction>
</comment>
<evidence type="ECO:0000313" key="12">
    <source>
        <dbReference type="Proteomes" id="UP000319103"/>
    </source>
</evidence>
<evidence type="ECO:0000256" key="7">
    <source>
        <dbReference type="ARBA" id="ARBA00052699"/>
    </source>
</evidence>
<gene>
    <name evidence="11" type="ORF">E6W39_05755</name>
</gene>
<dbReference type="AlphaFoldDB" id="A0A540VYQ6"/>
<dbReference type="GO" id="GO:0004123">
    <property type="term" value="F:cystathionine gamma-lyase activity"/>
    <property type="evidence" value="ECO:0007669"/>
    <property type="project" value="TreeGrafter"/>
</dbReference>
<protein>
    <recommendedName>
        <fullName evidence="4">homocysteine desulfhydrase</fullName>
        <ecNumber evidence="4">4.4.1.2</ecNumber>
    </recommendedName>
    <alternativeName>
        <fullName evidence="5">Homocysteine desulfhydrase</fullName>
    </alternativeName>
</protein>
<evidence type="ECO:0000256" key="4">
    <source>
        <dbReference type="ARBA" id="ARBA00047175"/>
    </source>
</evidence>
<keyword evidence="3 8" id="KW-0663">Pyridoxal phosphate</keyword>
<comment type="catalytic activity">
    <reaction evidence="6">
        <text>L-homocysteine + H2O = 2-oxobutanoate + hydrogen sulfide + NH4(+) + H(+)</text>
        <dbReference type="Rhea" id="RHEA:14501"/>
        <dbReference type="ChEBI" id="CHEBI:15377"/>
        <dbReference type="ChEBI" id="CHEBI:15378"/>
        <dbReference type="ChEBI" id="CHEBI:16763"/>
        <dbReference type="ChEBI" id="CHEBI:28938"/>
        <dbReference type="ChEBI" id="CHEBI:29919"/>
        <dbReference type="ChEBI" id="CHEBI:58199"/>
        <dbReference type="EC" id="4.4.1.2"/>
    </reaction>
    <physiologicalReaction direction="left-to-right" evidence="6">
        <dbReference type="Rhea" id="RHEA:14502"/>
    </physiologicalReaction>
</comment>
<feature type="compositionally biased region" description="Low complexity" evidence="10">
    <location>
        <begin position="1"/>
        <end position="33"/>
    </location>
</feature>
<dbReference type="OrthoDB" id="9780685at2"/>
<dbReference type="GO" id="GO:0047982">
    <property type="term" value="F:homocysteine desulfhydrase activity"/>
    <property type="evidence" value="ECO:0007669"/>
    <property type="project" value="UniProtKB-EC"/>
</dbReference>
<dbReference type="GO" id="GO:0019343">
    <property type="term" value="P:cysteine biosynthetic process via cystathionine"/>
    <property type="evidence" value="ECO:0007669"/>
    <property type="project" value="TreeGrafter"/>
</dbReference>
<dbReference type="CDD" id="cd00614">
    <property type="entry name" value="CGS_like"/>
    <property type="match status" value="1"/>
</dbReference>
<organism evidence="11 12">
    <name type="scientific">Kitasatospora acidiphila</name>
    <dbReference type="NCBI Taxonomy" id="2567942"/>
    <lineage>
        <taxon>Bacteria</taxon>
        <taxon>Bacillati</taxon>
        <taxon>Actinomycetota</taxon>
        <taxon>Actinomycetes</taxon>
        <taxon>Kitasatosporales</taxon>
        <taxon>Streptomycetaceae</taxon>
        <taxon>Kitasatospora</taxon>
    </lineage>
</organism>
<dbReference type="InterPro" id="IPR015422">
    <property type="entry name" value="PyrdxlP-dep_Trfase_small"/>
</dbReference>
<dbReference type="Gene3D" id="3.90.1150.10">
    <property type="entry name" value="Aspartate Aminotransferase, domain 1"/>
    <property type="match status" value="1"/>
</dbReference>
<dbReference type="GO" id="GO:0019346">
    <property type="term" value="P:transsulfuration"/>
    <property type="evidence" value="ECO:0007669"/>
    <property type="project" value="InterPro"/>
</dbReference>
<keyword evidence="12" id="KW-1185">Reference proteome</keyword>
<dbReference type="SUPFAM" id="SSF53383">
    <property type="entry name" value="PLP-dependent transferases"/>
    <property type="match status" value="1"/>
</dbReference>
<dbReference type="InterPro" id="IPR015421">
    <property type="entry name" value="PyrdxlP-dep_Trfase_major"/>
</dbReference>
<dbReference type="RefSeq" id="WP_141632580.1">
    <property type="nucleotide sequence ID" value="NZ_VIGB01000003.1"/>
</dbReference>
<evidence type="ECO:0000313" key="11">
    <source>
        <dbReference type="EMBL" id="TQF01857.1"/>
    </source>
</evidence>
<dbReference type="FunFam" id="3.40.640.10:FF:000046">
    <property type="entry name" value="Cystathionine gamma-lyase"/>
    <property type="match status" value="1"/>
</dbReference>
<name>A0A540VYQ6_9ACTN</name>
<dbReference type="GO" id="GO:0008483">
    <property type="term" value="F:transaminase activity"/>
    <property type="evidence" value="ECO:0007669"/>
    <property type="project" value="UniProtKB-KW"/>
</dbReference>
<evidence type="ECO:0000256" key="5">
    <source>
        <dbReference type="ARBA" id="ARBA00047199"/>
    </source>
</evidence>
<evidence type="ECO:0000256" key="1">
    <source>
        <dbReference type="ARBA" id="ARBA00001933"/>
    </source>
</evidence>
<dbReference type="InterPro" id="IPR015424">
    <property type="entry name" value="PyrdxlP-dep_Trfase"/>
</dbReference>
<evidence type="ECO:0000256" key="9">
    <source>
        <dbReference type="RuleBase" id="RU362118"/>
    </source>
</evidence>
<dbReference type="GO" id="GO:0018826">
    <property type="term" value="F:methionine gamma-lyase activity"/>
    <property type="evidence" value="ECO:0007669"/>
    <property type="project" value="UniProtKB-EC"/>
</dbReference>
<dbReference type="GO" id="GO:0030170">
    <property type="term" value="F:pyridoxal phosphate binding"/>
    <property type="evidence" value="ECO:0007669"/>
    <property type="project" value="InterPro"/>
</dbReference>